<dbReference type="GO" id="GO:0046983">
    <property type="term" value="F:protein dimerization activity"/>
    <property type="evidence" value="ECO:0007669"/>
    <property type="project" value="InterPro"/>
</dbReference>
<accession>A0A0C3AUN5</accession>
<dbReference type="InParanoid" id="A0A0C3AUN5"/>
<keyword evidence="8" id="KW-1185">Reference proteome</keyword>
<dbReference type="InterPro" id="IPR052035">
    <property type="entry name" value="ZnF_BED_domain_contain"/>
</dbReference>
<dbReference type="AlphaFoldDB" id="A0A0C3AUN5"/>
<dbReference type="PANTHER" id="PTHR46481">
    <property type="entry name" value="ZINC FINGER BED DOMAIN-CONTAINING PROTEIN 4"/>
    <property type="match status" value="1"/>
</dbReference>
<keyword evidence="2" id="KW-0479">Metal-binding</keyword>
<dbReference type="SUPFAM" id="SSF53098">
    <property type="entry name" value="Ribonuclease H-like"/>
    <property type="match status" value="1"/>
</dbReference>
<feature type="domain" description="HAT C-terminal dimerisation" evidence="6">
    <location>
        <begin position="288"/>
        <end position="362"/>
    </location>
</feature>
<dbReference type="HOGENOM" id="CLU_009123_6_3_1"/>
<name>A0A0C3AUN5_9AGAM</name>
<dbReference type="GO" id="GO:0005634">
    <property type="term" value="C:nucleus"/>
    <property type="evidence" value="ECO:0007669"/>
    <property type="project" value="UniProtKB-SubCell"/>
</dbReference>
<dbReference type="Pfam" id="PF05699">
    <property type="entry name" value="Dimer_Tnp_hAT"/>
    <property type="match status" value="1"/>
</dbReference>
<dbReference type="Proteomes" id="UP000053989">
    <property type="component" value="Unassembled WGS sequence"/>
</dbReference>
<evidence type="ECO:0000256" key="4">
    <source>
        <dbReference type="ARBA" id="ARBA00022833"/>
    </source>
</evidence>
<evidence type="ECO:0000313" key="8">
    <source>
        <dbReference type="Proteomes" id="UP000053989"/>
    </source>
</evidence>
<dbReference type="GO" id="GO:0008270">
    <property type="term" value="F:zinc ion binding"/>
    <property type="evidence" value="ECO:0007669"/>
    <property type="project" value="UniProtKB-KW"/>
</dbReference>
<comment type="subcellular location">
    <subcellularLocation>
        <location evidence="1">Nucleus</location>
    </subcellularLocation>
</comment>
<keyword evidence="3" id="KW-0863">Zinc-finger</keyword>
<evidence type="ECO:0000256" key="2">
    <source>
        <dbReference type="ARBA" id="ARBA00022723"/>
    </source>
</evidence>
<dbReference type="EMBL" id="KN822008">
    <property type="protein sequence ID" value="KIM68662.1"/>
    <property type="molecule type" value="Genomic_DNA"/>
</dbReference>
<proteinExistence type="predicted"/>
<reference evidence="8" key="2">
    <citation type="submission" date="2015-01" db="EMBL/GenBank/DDBJ databases">
        <title>Evolutionary Origins and Diversification of the Mycorrhizal Mutualists.</title>
        <authorList>
            <consortium name="DOE Joint Genome Institute"/>
            <consortium name="Mycorrhizal Genomics Consortium"/>
            <person name="Kohler A."/>
            <person name="Kuo A."/>
            <person name="Nagy L.G."/>
            <person name="Floudas D."/>
            <person name="Copeland A."/>
            <person name="Barry K.W."/>
            <person name="Cichocki N."/>
            <person name="Veneault-Fourrey C."/>
            <person name="LaButti K."/>
            <person name="Lindquist E.A."/>
            <person name="Lipzen A."/>
            <person name="Lundell T."/>
            <person name="Morin E."/>
            <person name="Murat C."/>
            <person name="Riley R."/>
            <person name="Ohm R."/>
            <person name="Sun H."/>
            <person name="Tunlid A."/>
            <person name="Henrissat B."/>
            <person name="Grigoriev I.V."/>
            <person name="Hibbett D.S."/>
            <person name="Martin F."/>
        </authorList>
    </citation>
    <scope>NUCLEOTIDE SEQUENCE [LARGE SCALE GENOMIC DNA]</scope>
    <source>
        <strain evidence="8">Foug A</strain>
    </source>
</reference>
<gene>
    <name evidence="7" type="ORF">SCLCIDRAFT_20020</name>
</gene>
<evidence type="ECO:0000313" key="7">
    <source>
        <dbReference type="EMBL" id="KIM68662.1"/>
    </source>
</evidence>
<evidence type="ECO:0000259" key="6">
    <source>
        <dbReference type="Pfam" id="PF05699"/>
    </source>
</evidence>
<dbReference type="InterPro" id="IPR008906">
    <property type="entry name" value="HATC_C_dom"/>
</dbReference>
<keyword evidence="4" id="KW-0862">Zinc</keyword>
<keyword evidence="5" id="KW-0539">Nucleus</keyword>
<protein>
    <recommendedName>
        <fullName evidence="6">HAT C-terminal dimerisation domain-containing protein</fullName>
    </recommendedName>
</protein>
<evidence type="ECO:0000256" key="5">
    <source>
        <dbReference type="ARBA" id="ARBA00023242"/>
    </source>
</evidence>
<evidence type="ECO:0000256" key="3">
    <source>
        <dbReference type="ARBA" id="ARBA00022771"/>
    </source>
</evidence>
<reference evidence="7 8" key="1">
    <citation type="submission" date="2014-04" db="EMBL/GenBank/DDBJ databases">
        <authorList>
            <consortium name="DOE Joint Genome Institute"/>
            <person name="Kuo A."/>
            <person name="Kohler A."/>
            <person name="Nagy L.G."/>
            <person name="Floudas D."/>
            <person name="Copeland A."/>
            <person name="Barry K.W."/>
            <person name="Cichocki N."/>
            <person name="Veneault-Fourrey C."/>
            <person name="LaButti K."/>
            <person name="Lindquist E.A."/>
            <person name="Lipzen A."/>
            <person name="Lundell T."/>
            <person name="Morin E."/>
            <person name="Murat C."/>
            <person name="Sun H."/>
            <person name="Tunlid A."/>
            <person name="Henrissat B."/>
            <person name="Grigoriev I.V."/>
            <person name="Hibbett D.S."/>
            <person name="Martin F."/>
            <person name="Nordberg H.P."/>
            <person name="Cantor M.N."/>
            <person name="Hua S.X."/>
        </authorList>
    </citation>
    <scope>NUCLEOTIDE SEQUENCE [LARGE SCALE GENOMIC DNA]</scope>
    <source>
        <strain evidence="7 8">Foug A</strain>
    </source>
</reference>
<dbReference type="PANTHER" id="PTHR46481:SF10">
    <property type="entry name" value="ZINC FINGER BED DOMAIN-CONTAINING PROTEIN 39"/>
    <property type="match status" value="1"/>
</dbReference>
<evidence type="ECO:0000256" key="1">
    <source>
        <dbReference type="ARBA" id="ARBA00004123"/>
    </source>
</evidence>
<dbReference type="OrthoDB" id="2684990at2759"/>
<sequence length="368" mass="42136">MEEYADADFAAVSDAWVNALGDVVNKDKYIEALQRDPIALGRDIVWIIRSSSLRREGFCNTIVTGNQMSWFTNEEGEPIQLPILELLHDVKTRILYVRSLLPLFNFDSKALDVFFQAPTNKDITDRRLGEMDWQVIEDMEIVLEVPHSAQQLMSHEMLLVLSQAVPTIETIIVQWQHLSVHLPRCAPYIKTNAYVIVMFVDPTLRLTWIEEHWSPAEVLKVRTVVLEKMVEYRSRGLVASTMDLTLQVTTLHPSQPLPIKLSSRYRLPTLQLWQPSSSVQTVEQELASYVTSVCSPEGTDSISFWAMSRSAYPTLYRLAMDYLPIQASSVPCERVFSSASETMTKRHNHISPILMEAIQMTKFFLKKE</sequence>
<dbReference type="InterPro" id="IPR012337">
    <property type="entry name" value="RNaseH-like_sf"/>
</dbReference>
<organism evidence="7 8">
    <name type="scientific">Scleroderma citrinum Foug A</name>
    <dbReference type="NCBI Taxonomy" id="1036808"/>
    <lineage>
        <taxon>Eukaryota</taxon>
        <taxon>Fungi</taxon>
        <taxon>Dikarya</taxon>
        <taxon>Basidiomycota</taxon>
        <taxon>Agaricomycotina</taxon>
        <taxon>Agaricomycetes</taxon>
        <taxon>Agaricomycetidae</taxon>
        <taxon>Boletales</taxon>
        <taxon>Sclerodermatineae</taxon>
        <taxon>Sclerodermataceae</taxon>
        <taxon>Scleroderma</taxon>
    </lineage>
</organism>